<dbReference type="Proteomes" id="UP001151699">
    <property type="component" value="Chromosome A"/>
</dbReference>
<organism evidence="2 3">
    <name type="scientific">Pseudolycoriella hygida</name>
    <dbReference type="NCBI Taxonomy" id="35572"/>
    <lineage>
        <taxon>Eukaryota</taxon>
        <taxon>Metazoa</taxon>
        <taxon>Ecdysozoa</taxon>
        <taxon>Arthropoda</taxon>
        <taxon>Hexapoda</taxon>
        <taxon>Insecta</taxon>
        <taxon>Pterygota</taxon>
        <taxon>Neoptera</taxon>
        <taxon>Endopterygota</taxon>
        <taxon>Diptera</taxon>
        <taxon>Nematocera</taxon>
        <taxon>Sciaroidea</taxon>
        <taxon>Sciaridae</taxon>
        <taxon>Pseudolycoriella</taxon>
    </lineage>
</organism>
<evidence type="ECO:0000313" key="3">
    <source>
        <dbReference type="Proteomes" id="UP001151699"/>
    </source>
</evidence>
<protein>
    <submittedName>
        <fullName evidence="2">BTB/POZ and MATH domain-containing protein 2</fullName>
    </submittedName>
</protein>
<gene>
    <name evidence="2" type="primary">BPM2</name>
    <name evidence="2" type="ORF">Bhyg_02286</name>
</gene>
<dbReference type="PROSITE" id="PS50097">
    <property type="entry name" value="BTB"/>
    <property type="match status" value="1"/>
</dbReference>
<proteinExistence type="predicted"/>
<dbReference type="OrthoDB" id="7786196at2759"/>
<sequence length="351" mass="40786">MDHEVRQFVTLKKIRQGELKSSLHMKIENFHELLNGEAIDSKKITFLEDDSVWWTSIQLADRGTDTFAEFTFHFNASDTVRKAGMYFYFVSGTVNGKQIEPLVNIRITKKESSAKYFAISSSNSLEVQITMTLKRLGITSEKCFMNFDSTVQKKTIISNNKKLLNEEKYSDFTFIVENTRFPVHRNILSAASPIFNEIFAMVSLTNSSEFIIGSTTPTILQHFLNFIYWAELPENLIEVSRQLHQLACRYKIEELENICTSVEFNNLTKENAFNVFVWAEQNHLEKLMDHAWNIIQFEILEVFDSKPVPPSESLSLMLKNKIKKEKLLQSYRMKIRELNTETNTFLNTLIP</sequence>
<dbReference type="EMBL" id="WJQU01000001">
    <property type="protein sequence ID" value="KAJ6647066.1"/>
    <property type="molecule type" value="Genomic_DNA"/>
</dbReference>
<dbReference type="SUPFAM" id="SSF54695">
    <property type="entry name" value="POZ domain"/>
    <property type="match status" value="1"/>
</dbReference>
<name>A0A9Q0NB37_9DIPT</name>
<keyword evidence="3" id="KW-1185">Reference proteome</keyword>
<evidence type="ECO:0000259" key="1">
    <source>
        <dbReference type="PROSITE" id="PS50097"/>
    </source>
</evidence>
<feature type="domain" description="BTB" evidence="1">
    <location>
        <begin position="170"/>
        <end position="236"/>
    </location>
</feature>
<dbReference type="PANTHER" id="PTHR24413">
    <property type="entry name" value="SPECKLE-TYPE POZ PROTEIN"/>
    <property type="match status" value="1"/>
</dbReference>
<dbReference type="SMART" id="SM00225">
    <property type="entry name" value="BTB"/>
    <property type="match status" value="1"/>
</dbReference>
<dbReference type="InterPro" id="IPR011333">
    <property type="entry name" value="SKP1/BTB/POZ_sf"/>
</dbReference>
<comment type="caution">
    <text evidence="2">The sequence shown here is derived from an EMBL/GenBank/DDBJ whole genome shotgun (WGS) entry which is preliminary data.</text>
</comment>
<dbReference type="AlphaFoldDB" id="A0A9Q0NB37"/>
<dbReference type="CDD" id="cd18186">
    <property type="entry name" value="BTB_POZ_ZBTB_KLHL-like"/>
    <property type="match status" value="1"/>
</dbReference>
<reference evidence="2" key="1">
    <citation type="submission" date="2022-07" db="EMBL/GenBank/DDBJ databases">
        <authorList>
            <person name="Trinca V."/>
            <person name="Uliana J.V.C."/>
            <person name="Torres T.T."/>
            <person name="Ward R.J."/>
            <person name="Monesi N."/>
        </authorList>
    </citation>
    <scope>NUCLEOTIDE SEQUENCE</scope>
    <source>
        <strain evidence="2">HSMRA1968</strain>
        <tissue evidence="2">Whole embryos</tissue>
    </source>
</reference>
<evidence type="ECO:0000313" key="2">
    <source>
        <dbReference type="EMBL" id="KAJ6647066.1"/>
    </source>
</evidence>
<dbReference type="InterPro" id="IPR000210">
    <property type="entry name" value="BTB/POZ_dom"/>
</dbReference>
<accession>A0A9Q0NB37</accession>
<dbReference type="Pfam" id="PF00651">
    <property type="entry name" value="BTB"/>
    <property type="match status" value="1"/>
</dbReference>
<dbReference type="Gene3D" id="3.30.710.10">
    <property type="entry name" value="Potassium Channel Kv1.1, Chain A"/>
    <property type="match status" value="1"/>
</dbReference>